<dbReference type="RefSeq" id="WP_371946204.1">
    <property type="nucleotide sequence ID" value="NZ_JAXCEH010000043.1"/>
</dbReference>
<dbReference type="InterPro" id="IPR034151">
    <property type="entry name" value="TOPRIM_DnaG_bac"/>
</dbReference>
<protein>
    <submittedName>
        <fullName evidence="3">Toprim domain-containing protein</fullName>
    </submittedName>
</protein>
<name>A0ABV4R8G5_9ACTN</name>
<dbReference type="InterPro" id="IPR050219">
    <property type="entry name" value="DnaG_primase"/>
</dbReference>
<feature type="domain" description="Toprim" evidence="2">
    <location>
        <begin position="439"/>
        <end position="526"/>
    </location>
</feature>
<dbReference type="InterPro" id="IPR013264">
    <property type="entry name" value="DNAG_N"/>
</dbReference>
<dbReference type="PANTHER" id="PTHR30313">
    <property type="entry name" value="DNA PRIMASE"/>
    <property type="match status" value="1"/>
</dbReference>
<feature type="region of interest" description="Disordered" evidence="1">
    <location>
        <begin position="620"/>
        <end position="665"/>
    </location>
</feature>
<proteinExistence type="predicted"/>
<dbReference type="Gene3D" id="3.90.980.10">
    <property type="entry name" value="DNA primase, catalytic core, N-terminal domain"/>
    <property type="match status" value="1"/>
</dbReference>
<dbReference type="SMART" id="SM00493">
    <property type="entry name" value="TOPRIM"/>
    <property type="match status" value="1"/>
</dbReference>
<dbReference type="Gene3D" id="3.40.1360.10">
    <property type="match status" value="1"/>
</dbReference>
<organism evidence="3 4">
    <name type="scientific">Actinomadura chokoriensis</name>
    <dbReference type="NCBI Taxonomy" id="454156"/>
    <lineage>
        <taxon>Bacteria</taxon>
        <taxon>Bacillati</taxon>
        <taxon>Actinomycetota</taxon>
        <taxon>Actinomycetes</taxon>
        <taxon>Streptosporangiales</taxon>
        <taxon>Thermomonosporaceae</taxon>
        <taxon>Actinomadura</taxon>
    </lineage>
</organism>
<keyword evidence="4" id="KW-1185">Reference proteome</keyword>
<gene>
    <name evidence="3" type="ORF">SM436_36305</name>
</gene>
<dbReference type="EMBL" id="JAXCEH010000043">
    <property type="protein sequence ID" value="MFA1559187.1"/>
    <property type="molecule type" value="Genomic_DNA"/>
</dbReference>
<feature type="region of interest" description="Disordered" evidence="1">
    <location>
        <begin position="261"/>
        <end position="298"/>
    </location>
</feature>
<evidence type="ECO:0000313" key="3">
    <source>
        <dbReference type="EMBL" id="MFA1559187.1"/>
    </source>
</evidence>
<evidence type="ECO:0000259" key="2">
    <source>
        <dbReference type="PROSITE" id="PS50880"/>
    </source>
</evidence>
<dbReference type="PANTHER" id="PTHR30313:SF2">
    <property type="entry name" value="DNA PRIMASE"/>
    <property type="match status" value="1"/>
</dbReference>
<dbReference type="Proteomes" id="UP001569904">
    <property type="component" value="Unassembled WGS sequence"/>
</dbReference>
<feature type="compositionally biased region" description="Polar residues" evidence="1">
    <location>
        <begin position="286"/>
        <end position="298"/>
    </location>
</feature>
<sequence>MTSSSKDEQLVQAEEQRRRLGVLQGIADHAVTCLGDGRLRWDTWLEHAGHHGRYGFTNTLLIPAQRLSATDVRSYDAWQRQGRQVRRGENGIRIISTRRRPRTVFDIEQTDGQTIAPNECTPAEGLQRLSQLAADLDFYVDRGQGWTYLGHPSRRIRIAPELDDAAAAALLAHQLAHALRPGGHIDTASAHSAAACHGVRRVMADSVAYLVLTELGLQVAHLSFPPVPQWAGTDVRADSSAAIRAVGDQIVRTSTRIRRRLAETAESSSRRPTTADARGNSLPARTAQQHPDVSTSQLHKALTDAHHFFQRNLPGSWGAHYLARRGFTPPMQEQWGIGLAPHGRQPLLRHLREQGHRDQTLIEAGLAKRKNGGELFDLFRDRVVFPLRGQAGEVVGFIGRRRDNAPGPKYLNTPETALFHKGDILFGLHEVRPQLTQSARPLLVEGPLDAIAVNTTCPESYAAVAPCGTAITTSHIEAIAAHTDLATFGLVMALDGDPAGRAAAIRAWRTLRNITGPIDAVVLPEGQDPADLLSTTRHSSVRDSLLTVTPLADLLVDERIQRFGGALEFVESRIAAAQAAAVQIAELQPDQIGRQVTRVAARTGMDPAEITALVAAAISPDPPPAAPVPAVASLPPPAPTQQAPDIRSSQDRAPSQRPSTHRRTV</sequence>
<comment type="caution">
    <text evidence="3">The sequence shown here is derived from an EMBL/GenBank/DDBJ whole genome shotgun (WGS) entry which is preliminary data.</text>
</comment>
<dbReference type="CDD" id="cd03364">
    <property type="entry name" value="TOPRIM_DnaG_primases"/>
    <property type="match status" value="1"/>
</dbReference>
<evidence type="ECO:0000256" key="1">
    <source>
        <dbReference type="SAM" id="MobiDB-lite"/>
    </source>
</evidence>
<dbReference type="Pfam" id="PF08275">
    <property type="entry name" value="DNAG_N"/>
    <property type="match status" value="1"/>
</dbReference>
<dbReference type="InterPro" id="IPR006171">
    <property type="entry name" value="TOPRIM_dom"/>
</dbReference>
<accession>A0ABV4R8G5</accession>
<reference evidence="3 4" key="1">
    <citation type="submission" date="2023-11" db="EMBL/GenBank/DDBJ databases">
        <title>Actinomadura monticuli sp. nov., isolated from volcanic ash.</title>
        <authorList>
            <person name="Lee S.D."/>
            <person name="Yang H."/>
            <person name="Kim I.S."/>
        </authorList>
    </citation>
    <scope>NUCLEOTIDE SEQUENCE [LARGE SCALE GENOMIC DNA]</scope>
    <source>
        <strain evidence="3 4">DSM 45346</strain>
    </source>
</reference>
<dbReference type="InterPro" id="IPR037068">
    <property type="entry name" value="DNA_primase_core_N_sf"/>
</dbReference>
<dbReference type="PROSITE" id="PS50880">
    <property type="entry name" value="TOPRIM"/>
    <property type="match status" value="1"/>
</dbReference>
<evidence type="ECO:0000313" key="4">
    <source>
        <dbReference type="Proteomes" id="UP001569904"/>
    </source>
</evidence>
<dbReference type="Pfam" id="PF13155">
    <property type="entry name" value="Toprim_2"/>
    <property type="match status" value="1"/>
</dbReference>
<dbReference type="SUPFAM" id="SSF56731">
    <property type="entry name" value="DNA primase core"/>
    <property type="match status" value="1"/>
</dbReference>